<name>A0AAV9X2L0_9PEZI</name>
<dbReference type="Proteomes" id="UP001365542">
    <property type="component" value="Unassembled WGS sequence"/>
</dbReference>
<sequence>MLSQISNYQMPAFERLFKHLEPIHLLTATGAVTVSYFSLKVLGFIYQYFLKPSTLYRYQAVKSPKGEAPWALITGSSDGIGKALAIELASKGFNIVIHGRTPSKLAKAASDLETEYKIKTRILALDACDYTLDLDKPVSEVLGDTKITILVNNVGGISTAAKRVYDTLADRTGEEVDRLFSLNGRFATQLTRIIIPRMTEPGIIINVSSSSSFGLPWVQLYSGGKGFINSLSIALNTEMYATGRDIKVMAVTPGSVAGTPGFVYASGSYLPDTKTIAKAILNRMGSEWPVLSPWWFQAIQELVFVWTPPTMYKKLTANILRDMKGIEDRQLEQS</sequence>
<evidence type="ECO:0000313" key="4">
    <source>
        <dbReference type="Proteomes" id="UP001365542"/>
    </source>
</evidence>
<comment type="caution">
    <text evidence="3">The sequence shown here is derived from an EMBL/GenBank/DDBJ whole genome shotgun (WGS) entry which is preliminary data.</text>
</comment>
<dbReference type="InterPro" id="IPR051019">
    <property type="entry name" value="VLCFA-Steroid_DH"/>
</dbReference>
<dbReference type="InterPro" id="IPR002347">
    <property type="entry name" value="SDR_fam"/>
</dbReference>
<proteinExistence type="inferred from homology"/>
<dbReference type="SUPFAM" id="SSF51735">
    <property type="entry name" value="NAD(P)-binding Rossmann-fold domains"/>
    <property type="match status" value="1"/>
</dbReference>
<dbReference type="Pfam" id="PF00106">
    <property type="entry name" value="adh_short"/>
    <property type="match status" value="1"/>
</dbReference>
<evidence type="ECO:0000313" key="3">
    <source>
        <dbReference type="EMBL" id="KAK6533701.1"/>
    </source>
</evidence>
<accession>A0AAV9X2L0</accession>
<reference evidence="3 4" key="1">
    <citation type="submission" date="2019-10" db="EMBL/GenBank/DDBJ databases">
        <authorList>
            <person name="Palmer J.M."/>
        </authorList>
    </citation>
    <scope>NUCLEOTIDE SEQUENCE [LARGE SCALE GENOMIC DNA]</scope>
    <source>
        <strain evidence="3 4">TWF694</strain>
    </source>
</reference>
<dbReference type="InterPro" id="IPR036291">
    <property type="entry name" value="NAD(P)-bd_dom_sf"/>
</dbReference>
<dbReference type="GO" id="GO:0016491">
    <property type="term" value="F:oxidoreductase activity"/>
    <property type="evidence" value="ECO:0007669"/>
    <property type="project" value="UniProtKB-KW"/>
</dbReference>
<protein>
    <submittedName>
        <fullName evidence="3">Uncharacterized protein</fullName>
    </submittedName>
</protein>
<keyword evidence="2" id="KW-0560">Oxidoreductase</keyword>
<dbReference type="PANTHER" id="PTHR43899">
    <property type="entry name" value="RH59310P"/>
    <property type="match status" value="1"/>
</dbReference>
<dbReference type="Gene3D" id="3.40.50.720">
    <property type="entry name" value="NAD(P)-binding Rossmann-like Domain"/>
    <property type="match status" value="1"/>
</dbReference>
<dbReference type="EMBL" id="JAVHJO010000011">
    <property type="protein sequence ID" value="KAK6533701.1"/>
    <property type="molecule type" value="Genomic_DNA"/>
</dbReference>
<dbReference type="AlphaFoldDB" id="A0AAV9X2L0"/>
<evidence type="ECO:0000256" key="2">
    <source>
        <dbReference type="ARBA" id="ARBA00023002"/>
    </source>
</evidence>
<gene>
    <name evidence="3" type="ORF">TWF694_002633</name>
</gene>
<keyword evidence="4" id="KW-1185">Reference proteome</keyword>
<dbReference type="PIRSF" id="PIRSF000126">
    <property type="entry name" value="11-beta-HSD1"/>
    <property type="match status" value="1"/>
</dbReference>
<evidence type="ECO:0000256" key="1">
    <source>
        <dbReference type="ARBA" id="ARBA00006484"/>
    </source>
</evidence>
<organism evidence="3 4">
    <name type="scientific">Orbilia ellipsospora</name>
    <dbReference type="NCBI Taxonomy" id="2528407"/>
    <lineage>
        <taxon>Eukaryota</taxon>
        <taxon>Fungi</taxon>
        <taxon>Dikarya</taxon>
        <taxon>Ascomycota</taxon>
        <taxon>Pezizomycotina</taxon>
        <taxon>Orbiliomycetes</taxon>
        <taxon>Orbiliales</taxon>
        <taxon>Orbiliaceae</taxon>
        <taxon>Orbilia</taxon>
    </lineage>
</organism>
<dbReference type="PANTHER" id="PTHR43899:SF13">
    <property type="entry name" value="RH59310P"/>
    <property type="match status" value="1"/>
</dbReference>
<comment type="similarity">
    <text evidence="1">Belongs to the short-chain dehydrogenases/reductases (SDR) family.</text>
</comment>
<dbReference type="GO" id="GO:0005783">
    <property type="term" value="C:endoplasmic reticulum"/>
    <property type="evidence" value="ECO:0007669"/>
    <property type="project" value="TreeGrafter"/>
</dbReference>
<dbReference type="PRINTS" id="PR00081">
    <property type="entry name" value="GDHRDH"/>
</dbReference>